<proteinExistence type="predicted"/>
<dbReference type="OrthoDB" id="5450709at2"/>
<dbReference type="Pfam" id="PF12094">
    <property type="entry name" value="DUF3570"/>
    <property type="match status" value="1"/>
</dbReference>
<keyword evidence="1" id="KW-0732">Signal</keyword>
<feature type="chain" id="PRO_5022052471" description="DUF3570 domain-containing protein" evidence="1">
    <location>
        <begin position="24"/>
        <end position="403"/>
    </location>
</feature>
<evidence type="ECO:0008006" key="4">
    <source>
        <dbReference type="Google" id="ProtNLM"/>
    </source>
</evidence>
<evidence type="ECO:0000256" key="1">
    <source>
        <dbReference type="SAM" id="SignalP"/>
    </source>
</evidence>
<evidence type="ECO:0000313" key="2">
    <source>
        <dbReference type="EMBL" id="GEO07126.1"/>
    </source>
</evidence>
<sequence>MQKICLSASLFFLSILSSFSQTAPPDSDSFKSRKLKAEEVNFVSSYYNQDGDNSAVTGGIGTEKLTDISSVFDISLTRTDLRNRLHTLRLEAGIDHYTSASSDRIDPNTISSASASDNRFYPGVTWTRLDAEKHYTLGASLSMSREYDYFSKGASFNFSQFSKDHNREFGLTLGAYLDTWKIIYPIELRTLATSTGLIPNPEASGSKPRNSYNASFVLTQVINKRMQLSLLLDLAFQSGQLATPYQRVYFQDKSVHVEHLPAQRLKIPAGIRFNYFATDRVVLRSFYRFYTDDWGITAHTAELEVPYKLTPFLSLSPFYRFYTQTAADYFAGYQQHGMQQAFYTSDYDLSAFNSHLAGLNLRLNSASGILGINKLNTVEIRYGHYNRSNGLISNSITLGVTLK</sequence>
<comment type="caution">
    <text evidence="2">The sequence shown here is derived from an EMBL/GenBank/DDBJ whole genome shotgun (WGS) entry which is preliminary data.</text>
</comment>
<protein>
    <recommendedName>
        <fullName evidence="4">DUF3570 domain-containing protein</fullName>
    </recommendedName>
</protein>
<dbReference type="AlphaFoldDB" id="A0A512B569"/>
<organism evidence="2 3">
    <name type="scientific">Adhaeribacter aerolatus</name>
    <dbReference type="NCBI Taxonomy" id="670289"/>
    <lineage>
        <taxon>Bacteria</taxon>
        <taxon>Pseudomonadati</taxon>
        <taxon>Bacteroidota</taxon>
        <taxon>Cytophagia</taxon>
        <taxon>Cytophagales</taxon>
        <taxon>Hymenobacteraceae</taxon>
        <taxon>Adhaeribacter</taxon>
    </lineage>
</organism>
<evidence type="ECO:0000313" key="3">
    <source>
        <dbReference type="Proteomes" id="UP000321532"/>
    </source>
</evidence>
<dbReference type="EMBL" id="BJYS01000051">
    <property type="protein sequence ID" value="GEO07126.1"/>
    <property type="molecule type" value="Genomic_DNA"/>
</dbReference>
<dbReference type="RefSeq" id="WP_146904645.1">
    <property type="nucleotide sequence ID" value="NZ_BJYS01000051.1"/>
</dbReference>
<feature type="signal peptide" evidence="1">
    <location>
        <begin position="1"/>
        <end position="23"/>
    </location>
</feature>
<accession>A0A512B569</accession>
<dbReference type="InterPro" id="IPR021953">
    <property type="entry name" value="DUF3570"/>
</dbReference>
<dbReference type="Proteomes" id="UP000321532">
    <property type="component" value="Unassembled WGS sequence"/>
</dbReference>
<keyword evidence="3" id="KW-1185">Reference proteome</keyword>
<gene>
    <name evidence="2" type="ORF">AAE02nite_47900</name>
</gene>
<reference evidence="2 3" key="1">
    <citation type="submission" date="2019-07" db="EMBL/GenBank/DDBJ databases">
        <title>Whole genome shotgun sequence of Adhaeribacter aerolatus NBRC 106133.</title>
        <authorList>
            <person name="Hosoyama A."/>
            <person name="Uohara A."/>
            <person name="Ohji S."/>
            <person name="Ichikawa N."/>
        </authorList>
    </citation>
    <scope>NUCLEOTIDE SEQUENCE [LARGE SCALE GENOMIC DNA]</scope>
    <source>
        <strain evidence="2 3">NBRC 106133</strain>
    </source>
</reference>
<name>A0A512B569_9BACT</name>